<dbReference type="PATRIC" id="fig|1286094.4.peg.3934"/>
<accession>S3ZIH5</accession>
<dbReference type="FunFam" id="1.10.630.10:FF:000018">
    <property type="entry name" value="Cytochrome P450 monooxygenase"/>
    <property type="match status" value="1"/>
</dbReference>
<comment type="similarity">
    <text evidence="1 7">Belongs to the cytochrome P450 family.</text>
</comment>
<organism evidence="8 9">
    <name type="scientific">Streptomyces aurantiacus JA 4570</name>
    <dbReference type="NCBI Taxonomy" id="1286094"/>
    <lineage>
        <taxon>Bacteria</taxon>
        <taxon>Bacillati</taxon>
        <taxon>Actinomycetota</taxon>
        <taxon>Actinomycetes</taxon>
        <taxon>Kitasatosporales</taxon>
        <taxon>Streptomycetaceae</taxon>
        <taxon>Streptomyces</taxon>
        <taxon>Streptomyces aurantiacus group</taxon>
    </lineage>
</organism>
<keyword evidence="5 7" id="KW-0408">Iron</keyword>
<dbReference type="GO" id="GO:0020037">
    <property type="term" value="F:heme binding"/>
    <property type="evidence" value="ECO:0007669"/>
    <property type="project" value="InterPro"/>
</dbReference>
<dbReference type="GO" id="GO:0005506">
    <property type="term" value="F:iron ion binding"/>
    <property type="evidence" value="ECO:0007669"/>
    <property type="project" value="InterPro"/>
</dbReference>
<dbReference type="InterPro" id="IPR036396">
    <property type="entry name" value="Cyt_P450_sf"/>
</dbReference>
<protein>
    <submittedName>
        <fullName evidence="8">Putative Cytochrome</fullName>
    </submittedName>
</protein>
<dbReference type="Gene3D" id="1.10.630.10">
    <property type="entry name" value="Cytochrome P450"/>
    <property type="match status" value="1"/>
</dbReference>
<reference evidence="8 9" key="1">
    <citation type="submission" date="2013-02" db="EMBL/GenBank/DDBJ databases">
        <title>Draft Genome Sequence of Streptomyces aurantiacus, Which Produces Setomimycin.</title>
        <authorList>
            <person name="Gruening B.A."/>
            <person name="Praeg A."/>
            <person name="Erxleben A."/>
            <person name="Guenther S."/>
            <person name="Mueller M."/>
        </authorList>
    </citation>
    <scope>NUCLEOTIDE SEQUENCE [LARGE SCALE GENOMIC DNA]</scope>
    <source>
        <strain evidence="8 9">JA 4570</strain>
    </source>
</reference>
<dbReference type="Proteomes" id="UP000014629">
    <property type="component" value="Unassembled WGS sequence"/>
</dbReference>
<dbReference type="GO" id="GO:0016705">
    <property type="term" value="F:oxidoreductase activity, acting on paired donors, with incorporation or reduction of molecular oxygen"/>
    <property type="evidence" value="ECO:0007669"/>
    <property type="project" value="InterPro"/>
</dbReference>
<evidence type="ECO:0000313" key="9">
    <source>
        <dbReference type="Proteomes" id="UP000014629"/>
    </source>
</evidence>
<keyword evidence="3 7" id="KW-0479">Metal-binding</keyword>
<keyword evidence="2 7" id="KW-0349">Heme</keyword>
<dbReference type="AlphaFoldDB" id="S3ZIH5"/>
<dbReference type="InterPro" id="IPR002397">
    <property type="entry name" value="Cyt_P450_B"/>
</dbReference>
<dbReference type="SUPFAM" id="SSF48264">
    <property type="entry name" value="Cytochrome P450"/>
    <property type="match status" value="1"/>
</dbReference>
<evidence type="ECO:0000256" key="4">
    <source>
        <dbReference type="ARBA" id="ARBA00023002"/>
    </source>
</evidence>
<evidence type="ECO:0000256" key="2">
    <source>
        <dbReference type="ARBA" id="ARBA00022617"/>
    </source>
</evidence>
<comment type="caution">
    <text evidence="8">The sequence shown here is derived from an EMBL/GenBank/DDBJ whole genome shotgun (WGS) entry which is preliminary data.</text>
</comment>
<dbReference type="EMBL" id="AOPZ01000195">
    <property type="protein sequence ID" value="EPH42958.1"/>
    <property type="molecule type" value="Genomic_DNA"/>
</dbReference>
<dbReference type="Pfam" id="PF00067">
    <property type="entry name" value="p450"/>
    <property type="match status" value="1"/>
</dbReference>
<evidence type="ECO:0000313" key="8">
    <source>
        <dbReference type="EMBL" id="EPH42958.1"/>
    </source>
</evidence>
<evidence type="ECO:0000256" key="7">
    <source>
        <dbReference type="RuleBase" id="RU000461"/>
    </source>
</evidence>
<dbReference type="PANTHER" id="PTHR46696">
    <property type="entry name" value="P450, PUTATIVE (EUROFUNG)-RELATED"/>
    <property type="match status" value="1"/>
</dbReference>
<keyword evidence="4 7" id="KW-0560">Oxidoreductase</keyword>
<dbReference type="InterPro" id="IPR017972">
    <property type="entry name" value="Cyt_P450_CS"/>
</dbReference>
<keyword evidence="6 7" id="KW-0503">Monooxygenase</keyword>
<dbReference type="InterPro" id="IPR001128">
    <property type="entry name" value="Cyt_P450"/>
</dbReference>
<dbReference type="CDD" id="cd20625">
    <property type="entry name" value="CYP164-like"/>
    <property type="match status" value="1"/>
</dbReference>
<evidence type="ECO:0000256" key="5">
    <source>
        <dbReference type="ARBA" id="ARBA00023004"/>
    </source>
</evidence>
<keyword evidence="9" id="KW-1185">Reference proteome</keyword>
<name>S3ZIH5_9ACTN</name>
<dbReference type="PROSITE" id="PS00086">
    <property type="entry name" value="CYTOCHROME_P450"/>
    <property type="match status" value="1"/>
</dbReference>
<evidence type="ECO:0000256" key="1">
    <source>
        <dbReference type="ARBA" id="ARBA00010617"/>
    </source>
</evidence>
<dbReference type="PANTHER" id="PTHR46696:SF1">
    <property type="entry name" value="CYTOCHROME P450 YJIB-RELATED"/>
    <property type="match status" value="1"/>
</dbReference>
<dbReference type="GO" id="GO:0004497">
    <property type="term" value="F:monooxygenase activity"/>
    <property type="evidence" value="ECO:0007669"/>
    <property type="project" value="UniProtKB-KW"/>
</dbReference>
<dbReference type="PRINTS" id="PR00359">
    <property type="entry name" value="BP450"/>
</dbReference>
<evidence type="ECO:0000256" key="6">
    <source>
        <dbReference type="ARBA" id="ARBA00023033"/>
    </source>
</evidence>
<gene>
    <name evidence="8" type="ORF">STRAU_3979</name>
</gene>
<evidence type="ECO:0000256" key="3">
    <source>
        <dbReference type="ARBA" id="ARBA00022723"/>
    </source>
</evidence>
<proteinExistence type="inferred from homology"/>
<sequence>MMTTLMDSKSAGFKFSAKLGATRAILRAFGVFGDPFTRLLQGQEDPYPLYAKVRQRGRIHRSHLGTWVTGSHELGSRVLRDRSLFLNREQGGVPGHEMMDEIPWNSSILGLDPPDHTRLRRLAQPAFGPRMISKYRIQVEKLCHGLLDQMSARDGFDLIEDFAGPLPLLVIGELLGVPEEYHDRFIRAGRKVGPVIDGVKSLKMAREFRGAVDDLDQVFTELIALRAEDPGEDLISRLTVANGEGKLTTEELLAFCTVLAVTGFETTTNLIGNAVLAMTGDRAQWDLLREDPDLAPRAVEETLRYDSPALQAQRVPHQDIALEGHHIRANSSVVVLIGAANRDPEVYEEPDRFDLTRENPAEHLSFSGGIHYCIGAPLARMEGETALRVLAERLPDLRVAGPVRRRSSPVISGCTRLPVTGKAG</sequence>